<dbReference type="Ensembl" id="ENSAMXT00005005866.1">
    <property type="protein sequence ID" value="ENSAMXP00005005115.1"/>
    <property type="gene ID" value="ENSAMXG00005003207.1"/>
</dbReference>
<protein>
    <recommendedName>
        <fullName evidence="5">Transmembrane protein 121B</fullName>
    </recommendedName>
</protein>
<gene>
    <name evidence="3" type="primary">tmem121b</name>
</gene>
<dbReference type="Pfam" id="PF14997">
    <property type="entry name" value="CECR6_TMEM121"/>
    <property type="match status" value="1"/>
</dbReference>
<feature type="transmembrane region" description="Helical" evidence="2">
    <location>
        <begin position="159"/>
        <end position="179"/>
    </location>
</feature>
<dbReference type="Proteomes" id="UP000694621">
    <property type="component" value="Unplaced"/>
</dbReference>
<proteinExistence type="inferred from homology"/>
<evidence type="ECO:0008006" key="5">
    <source>
        <dbReference type="Google" id="ProtNLM"/>
    </source>
</evidence>
<organism evidence="3 4">
    <name type="scientific">Astyanax mexicanus</name>
    <name type="common">Blind cave fish</name>
    <name type="synonym">Astyanax fasciatus mexicanus</name>
    <dbReference type="NCBI Taxonomy" id="7994"/>
    <lineage>
        <taxon>Eukaryota</taxon>
        <taxon>Metazoa</taxon>
        <taxon>Chordata</taxon>
        <taxon>Craniata</taxon>
        <taxon>Vertebrata</taxon>
        <taxon>Euteleostomi</taxon>
        <taxon>Actinopterygii</taxon>
        <taxon>Neopterygii</taxon>
        <taxon>Teleostei</taxon>
        <taxon>Ostariophysi</taxon>
        <taxon>Characiformes</taxon>
        <taxon>Characoidei</taxon>
        <taxon>Acestrorhamphidae</taxon>
        <taxon>Acestrorhamphinae</taxon>
        <taxon>Astyanax</taxon>
    </lineage>
</organism>
<accession>A0A8B9H078</accession>
<feature type="transmembrane region" description="Helical" evidence="2">
    <location>
        <begin position="337"/>
        <end position="358"/>
    </location>
</feature>
<evidence type="ECO:0000313" key="4">
    <source>
        <dbReference type="Proteomes" id="UP000694621"/>
    </source>
</evidence>
<dbReference type="PANTHER" id="PTHR47399">
    <property type="entry name" value="TRANSMEMBRANE PROTEIN 121B"/>
    <property type="match status" value="1"/>
</dbReference>
<evidence type="ECO:0000256" key="2">
    <source>
        <dbReference type="SAM" id="Phobius"/>
    </source>
</evidence>
<dbReference type="InterPro" id="IPR032776">
    <property type="entry name" value="CECR6/TMEM121"/>
</dbReference>
<keyword evidence="2" id="KW-0812">Transmembrane</keyword>
<name>A0A8B9H078_ASTMX</name>
<keyword evidence="2" id="KW-1133">Transmembrane helix</keyword>
<reference evidence="3" key="1">
    <citation type="submission" date="2025-08" db="UniProtKB">
        <authorList>
            <consortium name="Ensembl"/>
        </authorList>
    </citation>
    <scope>IDENTIFICATION</scope>
</reference>
<dbReference type="PANTHER" id="PTHR47399:SF1">
    <property type="entry name" value="TRANSMEMBRANE PROTEIN 121B"/>
    <property type="match status" value="1"/>
</dbReference>
<keyword evidence="2" id="KW-0472">Membrane</keyword>
<feature type="transmembrane region" description="Helical" evidence="2">
    <location>
        <begin position="268"/>
        <end position="294"/>
    </location>
</feature>
<evidence type="ECO:0000256" key="1">
    <source>
        <dbReference type="ARBA" id="ARBA00007711"/>
    </source>
</evidence>
<feature type="transmembrane region" description="Helical" evidence="2">
    <location>
        <begin position="370"/>
        <end position="395"/>
    </location>
</feature>
<feature type="transmembrane region" description="Helical" evidence="2">
    <location>
        <begin position="235"/>
        <end position="256"/>
    </location>
</feature>
<dbReference type="InterPro" id="IPR026624">
    <property type="entry name" value="CECR6"/>
</dbReference>
<dbReference type="AlphaFoldDB" id="A0A8B9H078"/>
<sequence length="461" mass="49105">MYPFIFVCSFHSIPICSMSGFIPSLSLSSPPSPCAPLPPLSACQHAAADKTSSRGAATMIAQIGKDNPAASCPRAAAAAYPDSPASSAPEHGQLFLRRPTQTSTGSVNPEGGSTQPLVPSASACASAAANSAASRTMTSSGEFAPSAGPLFVPNSRRNLLYKALCFAVLAAQGAVLDYYLIAFTDLYWCSWIATDLVVLSGWAIFFAKNSRSKRERACGFRQKGSLFGCRLGEFAFAYLAWLIYVIACAPKVVLILETSILELVAQRVPLGVTGFELAVLLAVPLLFCLINSVAEDPNGATRHHSRGCFTATCMDVLDSFVLVEALVRGTLPTDARYVRYAVVAAHVVALAAPVVWLYELTASRARCRWAWARFLTGALVNAPLLAIRCVLVLLYHAPASLFLFKNAFFLACACLELIEQCANARSARRLAGHAAQVSHCVSENDMGPHGYVNTLAVSTQP</sequence>
<comment type="similarity">
    <text evidence="1">Belongs to the TMEM121 family.</text>
</comment>
<dbReference type="OrthoDB" id="5964337at2759"/>
<evidence type="ECO:0000313" key="3">
    <source>
        <dbReference type="Ensembl" id="ENSAMXP00005005115.1"/>
    </source>
</evidence>
<feature type="transmembrane region" description="Helical" evidence="2">
    <location>
        <begin position="186"/>
        <end position="207"/>
    </location>
</feature>